<dbReference type="PROSITE" id="PS50128">
    <property type="entry name" value="SURP"/>
    <property type="match status" value="2"/>
</dbReference>
<feature type="compositionally biased region" description="Basic and acidic residues" evidence="7">
    <location>
        <begin position="850"/>
        <end position="868"/>
    </location>
</feature>
<feature type="compositionally biased region" description="Polar residues" evidence="7">
    <location>
        <begin position="672"/>
        <end position="691"/>
    </location>
</feature>
<dbReference type="PANTHER" id="PTHR13161:SF15">
    <property type="entry name" value="SPLICING FACTOR, SUPPRESSOR OF WHITE-APRICOT HOMOLOG"/>
    <property type="match status" value="1"/>
</dbReference>
<feature type="compositionally biased region" description="Basic and acidic residues" evidence="7">
    <location>
        <begin position="246"/>
        <end position="265"/>
    </location>
</feature>
<feature type="compositionally biased region" description="Basic residues" evidence="7">
    <location>
        <begin position="834"/>
        <end position="849"/>
    </location>
</feature>
<dbReference type="InterPro" id="IPR040397">
    <property type="entry name" value="SWAP"/>
</dbReference>
<keyword evidence="1" id="KW-0507">mRNA processing</keyword>
<evidence type="ECO:0000256" key="6">
    <source>
        <dbReference type="ARBA" id="ARBA00023187"/>
    </source>
</evidence>
<dbReference type="Pfam" id="PF09750">
    <property type="entry name" value="DRY_EERY"/>
    <property type="match status" value="1"/>
</dbReference>
<evidence type="ECO:0000256" key="1">
    <source>
        <dbReference type="ARBA" id="ARBA00022664"/>
    </source>
</evidence>
<gene>
    <name evidence="9" type="ORF">GWI33_001227</name>
</gene>
<dbReference type="SUPFAM" id="SSF109905">
    <property type="entry name" value="Surp module (SWAP domain)"/>
    <property type="match status" value="2"/>
</dbReference>
<feature type="region of interest" description="Disordered" evidence="7">
    <location>
        <begin position="781"/>
        <end position="933"/>
    </location>
</feature>
<evidence type="ECO:0000256" key="4">
    <source>
        <dbReference type="ARBA" id="ARBA00023015"/>
    </source>
</evidence>
<name>A0A834ISS4_RHYFE</name>
<dbReference type="EMBL" id="JAACXV010000131">
    <property type="protein sequence ID" value="KAF7283163.1"/>
    <property type="molecule type" value="Genomic_DNA"/>
</dbReference>
<dbReference type="Pfam" id="PF01805">
    <property type="entry name" value="Surp"/>
    <property type="match status" value="2"/>
</dbReference>
<feature type="region of interest" description="Disordered" evidence="7">
    <location>
        <begin position="426"/>
        <end position="504"/>
    </location>
</feature>
<feature type="compositionally biased region" description="Basic and acidic residues" evidence="7">
    <location>
        <begin position="660"/>
        <end position="671"/>
    </location>
</feature>
<dbReference type="GO" id="GO:0003723">
    <property type="term" value="F:RNA binding"/>
    <property type="evidence" value="ECO:0007669"/>
    <property type="project" value="UniProtKB-KW"/>
</dbReference>
<feature type="region of interest" description="Disordered" evidence="7">
    <location>
        <begin position="660"/>
        <end position="721"/>
    </location>
</feature>
<keyword evidence="2" id="KW-0677">Repeat</keyword>
<feature type="compositionally biased region" description="Basic and acidic residues" evidence="7">
    <location>
        <begin position="789"/>
        <end position="833"/>
    </location>
</feature>
<feature type="compositionally biased region" description="Acidic residues" evidence="7">
    <location>
        <begin position="488"/>
        <end position="497"/>
    </location>
</feature>
<dbReference type="InterPro" id="IPR000061">
    <property type="entry name" value="Surp"/>
</dbReference>
<feature type="compositionally biased region" description="Basic and acidic residues" evidence="7">
    <location>
        <begin position="455"/>
        <end position="471"/>
    </location>
</feature>
<organism evidence="9 10">
    <name type="scientific">Rhynchophorus ferrugineus</name>
    <name type="common">Red palm weevil</name>
    <name type="synonym">Curculio ferrugineus</name>
    <dbReference type="NCBI Taxonomy" id="354439"/>
    <lineage>
        <taxon>Eukaryota</taxon>
        <taxon>Metazoa</taxon>
        <taxon>Ecdysozoa</taxon>
        <taxon>Arthropoda</taxon>
        <taxon>Hexapoda</taxon>
        <taxon>Insecta</taxon>
        <taxon>Pterygota</taxon>
        <taxon>Neoptera</taxon>
        <taxon>Endopterygota</taxon>
        <taxon>Coleoptera</taxon>
        <taxon>Polyphaga</taxon>
        <taxon>Cucujiformia</taxon>
        <taxon>Curculionidae</taxon>
        <taxon>Dryophthorinae</taxon>
        <taxon>Rhynchophorus</taxon>
    </lineage>
</organism>
<proteinExistence type="predicted"/>
<dbReference type="InterPro" id="IPR035967">
    <property type="entry name" value="SWAP/Surp_sf"/>
</dbReference>
<sequence length="933" mass="106392">MAQWGTSDSGILRKNRTDNNLEGLLVFGYSCKIFRDDEKALYIDQGKHLIPWMGDEKLKIDRYDCRGALSDLKKFEASREGYDAMRWLGLSDAERKLEELCDTERYYSLEINEEEEEMYKEEEAKRGKTNTFAFNYDTPNKPESEPQNGIPTVPEKEEEEEVYVPLPTLDVPVDISIPKTVKEYARIEKTALFVCRQGPQMEILIKAKQADNPQFSFLTVNDPLYKFYRHILAAFKNGRYHAQCDKKTKEDHNADKQEVEQDSHYLHPSLQSGSAKSNSTAGASMTLPSIPYRPSADCAYSQLVNRIQGTGFAVSNPESNGNGQIAAEQQAAMQFSSGSEGSGQAGSCIEQQYQYYYVQQWYEYWRHAVLNGEHGAAYANLPTDFTQLELNMQNYIHQMAWTQYVQHHKRVAAETSTSNNSYAQIVSNLNKDGGNPYTANVPQLPPQPQQVAVEQPKENPKTEPPKAKPVECKPTLLSLAADYGSDSSESDTSDSEEDGNKNEIYRVPSGEAQIVIDKMADYVAKNGAQFEEIIKAKGDARFNFLNEGHEFYKYYRVKLGELTGQPPQINHKKVNEKPASKNKKVIAPVSFSIKKTKDEVPKEIRSALPMEDSSDEETTPPKTDEVKGVLSVQKMVQVSKGAYKITPVLPQPTVAEISHQGEPELECHTPKTDINNTNEKLSANNNVSPSPERQIRRSHSLSPKKSPSVTKSPKKETPKKAQVIDMFEADTNGDAIKQKAEISDLANDPILELIELDKEGEDVAKDKARQLERKRKAAMFLKLKSVETSNKHERSSSIKDRRSPSRSNSDRYKSRSRTRELSYRKSYSRDRSRSREKRRSRSRERRKDRKRSDKERSRTPKEKSDEDRRRKREKKKKSHKRKHSESRPKKKSRKHHKRSRSRSRSVSKVKSSSRSRSRSRSTSRCSHISIDSS</sequence>
<keyword evidence="6" id="KW-0508">mRNA splicing</keyword>
<dbReference type="SMART" id="SM00648">
    <property type="entry name" value="SWAP"/>
    <property type="match status" value="2"/>
</dbReference>
<evidence type="ECO:0000259" key="8">
    <source>
        <dbReference type="PROSITE" id="PS50128"/>
    </source>
</evidence>
<feature type="compositionally biased region" description="Polar residues" evidence="7">
    <location>
        <begin position="269"/>
        <end position="282"/>
    </location>
</feature>
<evidence type="ECO:0000256" key="2">
    <source>
        <dbReference type="ARBA" id="ARBA00022737"/>
    </source>
</evidence>
<dbReference type="OrthoDB" id="5836667at2759"/>
<dbReference type="Gene3D" id="1.10.10.790">
    <property type="entry name" value="Surp module"/>
    <property type="match status" value="2"/>
</dbReference>
<dbReference type="PANTHER" id="PTHR13161">
    <property type="entry name" value="SPLICING FACTOR SUPPRESSOR OF WHITE APRICOT"/>
    <property type="match status" value="1"/>
</dbReference>
<dbReference type="GO" id="GO:0000395">
    <property type="term" value="P:mRNA 5'-splice site recognition"/>
    <property type="evidence" value="ECO:0007669"/>
    <property type="project" value="TreeGrafter"/>
</dbReference>
<dbReference type="Proteomes" id="UP000625711">
    <property type="component" value="Unassembled WGS sequence"/>
</dbReference>
<keyword evidence="3" id="KW-0694">RNA-binding</keyword>
<keyword evidence="10" id="KW-1185">Reference proteome</keyword>
<feature type="domain" description="SURP motif" evidence="8">
    <location>
        <begin position="515"/>
        <end position="555"/>
    </location>
</feature>
<feature type="region of interest" description="Disordered" evidence="7">
    <location>
        <begin position="246"/>
        <end position="282"/>
    </location>
</feature>
<keyword evidence="5" id="KW-0804">Transcription</keyword>
<reference evidence="9" key="1">
    <citation type="submission" date="2020-08" db="EMBL/GenBank/DDBJ databases">
        <title>Genome sequencing and assembly of the red palm weevil Rhynchophorus ferrugineus.</title>
        <authorList>
            <person name="Dias G.B."/>
            <person name="Bergman C.M."/>
            <person name="Manee M."/>
        </authorList>
    </citation>
    <scope>NUCLEOTIDE SEQUENCE</scope>
    <source>
        <strain evidence="9">AA-2017</strain>
        <tissue evidence="9">Whole larva</tissue>
    </source>
</reference>
<feature type="region of interest" description="Disordered" evidence="7">
    <location>
        <begin position="600"/>
        <end position="626"/>
    </location>
</feature>
<comment type="caution">
    <text evidence="9">The sequence shown here is derived from an EMBL/GenBank/DDBJ whole genome shotgun (WGS) entry which is preliminary data.</text>
</comment>
<evidence type="ECO:0000256" key="5">
    <source>
        <dbReference type="ARBA" id="ARBA00023163"/>
    </source>
</evidence>
<evidence type="ECO:0000313" key="10">
    <source>
        <dbReference type="Proteomes" id="UP000625711"/>
    </source>
</evidence>
<dbReference type="SMART" id="SM01141">
    <property type="entry name" value="DRY_EERY"/>
    <property type="match status" value="1"/>
</dbReference>
<evidence type="ECO:0000313" key="9">
    <source>
        <dbReference type="EMBL" id="KAF7283163.1"/>
    </source>
</evidence>
<protein>
    <recommendedName>
        <fullName evidence="8">SURP motif domain-containing protein</fullName>
    </recommendedName>
</protein>
<feature type="compositionally biased region" description="Basic residues" evidence="7">
    <location>
        <begin position="869"/>
        <end position="921"/>
    </location>
</feature>
<keyword evidence="4" id="KW-0805">Transcription regulation</keyword>
<feature type="region of interest" description="Disordered" evidence="7">
    <location>
        <begin position="136"/>
        <end position="158"/>
    </location>
</feature>
<dbReference type="AlphaFoldDB" id="A0A834ISS4"/>
<dbReference type="InterPro" id="IPR019147">
    <property type="entry name" value="SWAP_N_domain"/>
</dbReference>
<accession>A0A834ISS4</accession>
<feature type="domain" description="SURP motif" evidence="8">
    <location>
        <begin position="186"/>
        <end position="228"/>
    </location>
</feature>
<evidence type="ECO:0000256" key="3">
    <source>
        <dbReference type="ARBA" id="ARBA00022884"/>
    </source>
</evidence>
<evidence type="ECO:0000256" key="7">
    <source>
        <dbReference type="SAM" id="MobiDB-lite"/>
    </source>
</evidence>